<keyword evidence="6" id="KW-0964">Secreted</keyword>
<evidence type="ECO:0000256" key="10">
    <source>
        <dbReference type="ARBA" id="ARBA00022729"/>
    </source>
</evidence>
<keyword evidence="27" id="KW-1185">Reference proteome</keyword>
<keyword evidence="9 19" id="KW-0479">Metal-binding</keyword>
<feature type="binding site" description="axial binding residue" evidence="19">
    <location>
        <position position="375"/>
    </location>
    <ligand>
        <name>heme b</name>
        <dbReference type="ChEBI" id="CHEBI:60344"/>
    </ligand>
    <ligandPart>
        <name>Fe</name>
        <dbReference type="ChEBI" id="CHEBI:18248"/>
    </ligandPart>
</feature>
<dbReference type="InterPro" id="IPR019794">
    <property type="entry name" value="Peroxidases_AS"/>
</dbReference>
<dbReference type="SUPFAM" id="SSF49764">
    <property type="entry name" value="HSP20-like chaperones"/>
    <property type="match status" value="1"/>
</dbReference>
<evidence type="ECO:0000256" key="2">
    <source>
        <dbReference type="ARBA" id="ARBA00002322"/>
    </source>
</evidence>
<feature type="disulfide bond" evidence="21">
    <location>
        <begin position="255"/>
        <end position="260"/>
    </location>
</feature>
<dbReference type="Pfam" id="PF00011">
    <property type="entry name" value="HSP20"/>
    <property type="match status" value="1"/>
</dbReference>
<evidence type="ECO:0000256" key="3">
    <source>
        <dbReference type="ARBA" id="ARBA00004613"/>
    </source>
</evidence>
<feature type="disulfide bond" evidence="21">
    <location>
        <begin position="222"/>
        <end position="298"/>
    </location>
</feature>
<gene>
    <name evidence="26" type="ORF">NC653_025784</name>
</gene>
<feature type="binding site" evidence="19">
    <location>
        <position position="424"/>
    </location>
    <ligand>
        <name>Ca(2+)</name>
        <dbReference type="ChEBI" id="CHEBI:29108"/>
        <label>2</label>
    </ligand>
</feature>
<dbReference type="PANTHER" id="PTHR31235">
    <property type="entry name" value="PEROXIDASE 25-RELATED"/>
    <property type="match status" value="1"/>
</dbReference>
<keyword evidence="13 19" id="KW-0408">Iron</keyword>
<feature type="binding site" evidence="19">
    <location>
        <position position="432"/>
    </location>
    <ligand>
        <name>Ca(2+)</name>
        <dbReference type="ChEBI" id="CHEBI:29108"/>
        <label>2</label>
    </ligand>
</feature>
<evidence type="ECO:0000256" key="12">
    <source>
        <dbReference type="ARBA" id="ARBA00023002"/>
    </source>
</evidence>
<evidence type="ECO:0000256" key="22">
    <source>
        <dbReference type="PROSITE-ProRule" id="PRU00285"/>
    </source>
</evidence>
<name>A0AAD6MC36_9ROSI</name>
<evidence type="ECO:0000256" key="6">
    <source>
        <dbReference type="ARBA" id="ARBA00022525"/>
    </source>
</evidence>
<comment type="cofactor">
    <cofactor evidence="19">
        <name>heme b</name>
        <dbReference type="ChEBI" id="CHEBI:60344"/>
    </cofactor>
    <text evidence="19">Binds 1 heme b (iron(II)-protoporphyrin IX) group per subunit.</text>
</comment>
<dbReference type="GO" id="GO:0005576">
    <property type="term" value="C:extracellular region"/>
    <property type="evidence" value="ECO:0007669"/>
    <property type="project" value="UniProtKB-SubCell"/>
</dbReference>
<dbReference type="InterPro" id="IPR000823">
    <property type="entry name" value="Peroxidase_pln"/>
</dbReference>
<dbReference type="FunFam" id="1.10.520.10:FF:000006">
    <property type="entry name" value="Peroxidase"/>
    <property type="match status" value="1"/>
</dbReference>
<dbReference type="PRINTS" id="PR00458">
    <property type="entry name" value="PEROXIDASE"/>
</dbReference>
<feature type="domain" description="Plant heme peroxidase family profile" evidence="25">
    <location>
        <begin position="212"/>
        <end position="506"/>
    </location>
</feature>
<evidence type="ECO:0000256" key="20">
    <source>
        <dbReference type="PIRSR" id="PIRSR600823-4"/>
    </source>
</evidence>
<organism evidence="26 27">
    <name type="scientific">Populus alba x Populus x berolinensis</name>
    <dbReference type="NCBI Taxonomy" id="444605"/>
    <lineage>
        <taxon>Eukaryota</taxon>
        <taxon>Viridiplantae</taxon>
        <taxon>Streptophyta</taxon>
        <taxon>Embryophyta</taxon>
        <taxon>Tracheophyta</taxon>
        <taxon>Spermatophyta</taxon>
        <taxon>Magnoliopsida</taxon>
        <taxon>eudicotyledons</taxon>
        <taxon>Gunneridae</taxon>
        <taxon>Pentapetalae</taxon>
        <taxon>rosids</taxon>
        <taxon>fabids</taxon>
        <taxon>Malpighiales</taxon>
        <taxon>Salicaceae</taxon>
        <taxon>Saliceae</taxon>
        <taxon>Populus</taxon>
    </lineage>
</organism>
<evidence type="ECO:0000256" key="4">
    <source>
        <dbReference type="ARBA" id="ARBA00006873"/>
    </source>
</evidence>
<feature type="binding site" evidence="19">
    <location>
        <position position="261"/>
    </location>
    <ligand>
        <name>Ca(2+)</name>
        <dbReference type="ChEBI" id="CHEBI:29108"/>
        <label>1</label>
    </ligand>
</feature>
<comment type="caution">
    <text evidence="26">The sequence shown here is derived from an EMBL/GenBank/DDBJ whole genome shotgun (WGS) entry which is preliminary data.</text>
</comment>
<keyword evidence="12" id="KW-0560">Oxidoreductase</keyword>
<keyword evidence="11 19" id="KW-0106">Calcium</keyword>
<dbReference type="Gene3D" id="2.60.40.790">
    <property type="match status" value="1"/>
</dbReference>
<dbReference type="Proteomes" id="UP001164929">
    <property type="component" value="Chromosome 10"/>
</dbReference>
<dbReference type="FunFam" id="1.10.420.10:FF:000001">
    <property type="entry name" value="Peroxidase"/>
    <property type="match status" value="1"/>
</dbReference>
<dbReference type="PROSITE" id="PS00435">
    <property type="entry name" value="PEROXIDASE_1"/>
    <property type="match status" value="1"/>
</dbReference>
<feature type="binding site" evidence="19">
    <location>
        <position position="259"/>
    </location>
    <ligand>
        <name>Ca(2+)</name>
        <dbReference type="ChEBI" id="CHEBI:29108"/>
        <label>1</label>
    </ligand>
</feature>
<evidence type="ECO:0000256" key="14">
    <source>
        <dbReference type="ARBA" id="ARBA00023157"/>
    </source>
</evidence>
<protein>
    <recommendedName>
        <fullName evidence="5">peroxidase</fullName>
        <ecNumber evidence="5">1.11.1.7</ecNumber>
    </recommendedName>
</protein>
<dbReference type="Gene3D" id="1.10.520.10">
    <property type="match status" value="1"/>
</dbReference>
<feature type="binding site" evidence="19">
    <location>
        <position position="427"/>
    </location>
    <ligand>
        <name>Ca(2+)</name>
        <dbReference type="ChEBI" id="CHEBI:29108"/>
        <label>2</label>
    </ligand>
</feature>
<sequence length="519" mass="58821">MSLLHSLLNHNSLFDPFRGFLIENSETQMDWKETPHAHVFEIDLPGLTKEDVKIEVHEGTVLQISTAERKEEAEEKGDKWHCKERSRGGFSRRFRLPENAKLDEIKASMHDGVLVVTVPKDELKTKPKNKAVEISGDDVKVQAESEVETWTCPCDMPVLTGDQKSNMKWWFCTFLLLVQFEVYMVSAILPQKPVKDLVKPLGVPSILSPQDFLSLSYYQKTCPAAEQIIHRKMKAWFLKDYTLAASIIRLHFHDCAIRGCDASILLNHRNSERRAYASKTLRGFQVIDDIKAELERKCPRTVSCADILTAAARDATLLVGGPFWEVPFGRKDGKTSIAKEADLVPQGRENVTALIDFFRERGLSLLDLVVLSGSHTIGRSSCHSFLHRLANYKGTGRPDPTLDRQYLRNLTRSCKWSSNLVNLDVTTPKTFDVEYYSNLGKKKGLLSTDQELYSDPRTAPFVSAFTDQQPDLFFNQFAVSMVNLGNILVHTAPNESEIRLDCNYVNPARSKKANPPRRH</sequence>
<dbReference type="CDD" id="cd00693">
    <property type="entry name" value="secretory_peroxidase"/>
    <property type="match status" value="1"/>
</dbReference>
<dbReference type="PROSITE" id="PS01031">
    <property type="entry name" value="SHSP"/>
    <property type="match status" value="1"/>
</dbReference>
<feature type="binding site" evidence="19">
    <location>
        <position position="254"/>
    </location>
    <ligand>
        <name>Ca(2+)</name>
        <dbReference type="ChEBI" id="CHEBI:29108"/>
        <label>1</label>
    </ligand>
</feature>
<dbReference type="PROSITE" id="PS00436">
    <property type="entry name" value="PEROXIDASE_2"/>
    <property type="match status" value="1"/>
</dbReference>
<evidence type="ECO:0000256" key="7">
    <source>
        <dbReference type="ARBA" id="ARBA00022559"/>
    </source>
</evidence>
<feature type="disulfide bond" evidence="21">
    <location>
        <begin position="382"/>
        <end position="414"/>
    </location>
</feature>
<keyword evidence="15" id="KW-0325">Glycoprotein</keyword>
<dbReference type="Gene3D" id="1.10.420.10">
    <property type="entry name" value="Peroxidase, domain 2"/>
    <property type="match status" value="1"/>
</dbReference>
<evidence type="ECO:0000313" key="27">
    <source>
        <dbReference type="Proteomes" id="UP001164929"/>
    </source>
</evidence>
<keyword evidence="16" id="KW-0376">Hydrogen peroxide</keyword>
<feature type="binding site" evidence="19">
    <location>
        <position position="272"/>
    </location>
    <ligand>
        <name>Ca(2+)</name>
        <dbReference type="ChEBI" id="CHEBI:29108"/>
        <label>1</label>
    </ligand>
</feature>
<evidence type="ECO:0000259" key="25">
    <source>
        <dbReference type="PROSITE" id="PS50873"/>
    </source>
</evidence>
<evidence type="ECO:0000259" key="24">
    <source>
        <dbReference type="PROSITE" id="PS01031"/>
    </source>
</evidence>
<feature type="domain" description="SHSP" evidence="24">
    <location>
        <begin position="20"/>
        <end position="135"/>
    </location>
</feature>
<dbReference type="GO" id="GO:0046872">
    <property type="term" value="F:metal ion binding"/>
    <property type="evidence" value="ECO:0007669"/>
    <property type="project" value="UniProtKB-KW"/>
</dbReference>
<comment type="similarity">
    <text evidence="4">Belongs to the peroxidase family. Ascorbate peroxidase subfamily.</text>
</comment>
<proteinExistence type="inferred from homology"/>
<keyword evidence="8" id="KW-0349">Heme</keyword>
<keyword evidence="14 21" id="KW-1015">Disulfide bond</keyword>
<comment type="subcellular location">
    <subcellularLocation>
        <location evidence="3">Secreted</location>
    </subcellularLocation>
</comment>
<evidence type="ECO:0000256" key="19">
    <source>
        <dbReference type="PIRSR" id="PIRSR600823-3"/>
    </source>
</evidence>
<evidence type="ECO:0000256" key="17">
    <source>
        <dbReference type="PIRSR" id="PIRSR600823-1"/>
    </source>
</evidence>
<comment type="similarity">
    <text evidence="22 23">Belongs to the small heat shock protein (HSP20) family.</text>
</comment>
<evidence type="ECO:0000256" key="13">
    <source>
        <dbReference type="ARBA" id="ARBA00023004"/>
    </source>
</evidence>
<dbReference type="InterPro" id="IPR002068">
    <property type="entry name" value="A-crystallin/Hsp20_dom"/>
</dbReference>
<feature type="disulfide bond" evidence="21">
    <location>
        <begin position="304"/>
        <end position="502"/>
    </location>
</feature>
<dbReference type="Pfam" id="PF00141">
    <property type="entry name" value="peroxidase"/>
    <property type="match status" value="1"/>
</dbReference>
<keyword evidence="7 26" id="KW-0575">Peroxidase</keyword>
<evidence type="ECO:0000313" key="26">
    <source>
        <dbReference type="EMBL" id="KAJ6982783.1"/>
    </source>
</evidence>
<dbReference type="CDD" id="cd06472">
    <property type="entry name" value="ACD_ScHsp26_like"/>
    <property type="match status" value="1"/>
</dbReference>
<comment type="cofactor">
    <cofactor evidence="19">
        <name>Ca(2+)</name>
        <dbReference type="ChEBI" id="CHEBI:29108"/>
    </cofactor>
    <text evidence="19">Binds 2 calcium ions per subunit.</text>
</comment>
<evidence type="ECO:0000256" key="5">
    <source>
        <dbReference type="ARBA" id="ARBA00012313"/>
    </source>
</evidence>
<accession>A0AAD6MC36</accession>
<dbReference type="GO" id="GO:0020037">
    <property type="term" value="F:heme binding"/>
    <property type="evidence" value="ECO:0007669"/>
    <property type="project" value="InterPro"/>
</dbReference>
<evidence type="ECO:0000256" key="23">
    <source>
        <dbReference type="RuleBase" id="RU003616"/>
    </source>
</evidence>
<dbReference type="PROSITE" id="PS50873">
    <property type="entry name" value="PEROXIDASE_4"/>
    <property type="match status" value="1"/>
</dbReference>
<dbReference type="InterPro" id="IPR033905">
    <property type="entry name" value="Secretory_peroxidase"/>
</dbReference>
<dbReference type="EMBL" id="JAQIZT010000010">
    <property type="protein sequence ID" value="KAJ6982783.1"/>
    <property type="molecule type" value="Genomic_DNA"/>
</dbReference>
<evidence type="ECO:0000256" key="21">
    <source>
        <dbReference type="PIRSR" id="PIRSR600823-5"/>
    </source>
</evidence>
<comment type="catalytic activity">
    <reaction evidence="1">
        <text>2 a phenolic donor + H2O2 = 2 a phenolic radical donor + 2 H2O</text>
        <dbReference type="Rhea" id="RHEA:56136"/>
        <dbReference type="ChEBI" id="CHEBI:15377"/>
        <dbReference type="ChEBI" id="CHEBI:16240"/>
        <dbReference type="ChEBI" id="CHEBI:139520"/>
        <dbReference type="ChEBI" id="CHEBI:139521"/>
        <dbReference type="EC" id="1.11.1.7"/>
    </reaction>
</comment>
<reference evidence="26" key="1">
    <citation type="journal article" date="2023" name="Mol. Ecol. Resour.">
        <title>Chromosome-level genome assembly of a triploid poplar Populus alba 'Berolinensis'.</title>
        <authorList>
            <person name="Chen S."/>
            <person name="Yu Y."/>
            <person name="Wang X."/>
            <person name="Wang S."/>
            <person name="Zhang T."/>
            <person name="Zhou Y."/>
            <person name="He R."/>
            <person name="Meng N."/>
            <person name="Wang Y."/>
            <person name="Liu W."/>
            <person name="Liu Z."/>
            <person name="Liu J."/>
            <person name="Guo Q."/>
            <person name="Huang H."/>
            <person name="Sederoff R.R."/>
            <person name="Wang G."/>
            <person name="Qu G."/>
            <person name="Chen S."/>
        </authorList>
    </citation>
    <scope>NUCLEOTIDE SEQUENCE</scope>
    <source>
        <strain evidence="26">SC-2020</strain>
    </source>
</reference>
<feature type="binding site" evidence="18">
    <location>
        <position position="345"/>
    </location>
    <ligand>
        <name>substrate</name>
    </ligand>
</feature>
<dbReference type="GO" id="GO:0140825">
    <property type="term" value="F:lactoperoxidase activity"/>
    <property type="evidence" value="ECO:0007669"/>
    <property type="project" value="UniProtKB-EC"/>
</dbReference>
<dbReference type="InterPro" id="IPR019793">
    <property type="entry name" value="Peroxidases_heam-ligand_BS"/>
</dbReference>
<evidence type="ECO:0000256" key="16">
    <source>
        <dbReference type="ARBA" id="ARBA00023324"/>
    </source>
</evidence>
<evidence type="ECO:0000256" key="1">
    <source>
        <dbReference type="ARBA" id="ARBA00000189"/>
    </source>
</evidence>
<evidence type="ECO:0000256" key="18">
    <source>
        <dbReference type="PIRSR" id="PIRSR600823-2"/>
    </source>
</evidence>
<dbReference type="InterPro" id="IPR010255">
    <property type="entry name" value="Haem_peroxidase_sf"/>
</dbReference>
<dbReference type="PRINTS" id="PR00461">
    <property type="entry name" value="PLPEROXIDASE"/>
</dbReference>
<keyword evidence="10" id="KW-0732">Signal</keyword>
<dbReference type="EC" id="1.11.1.7" evidence="5"/>
<evidence type="ECO:0000256" key="9">
    <source>
        <dbReference type="ARBA" id="ARBA00022723"/>
    </source>
</evidence>
<dbReference type="GO" id="GO:0042744">
    <property type="term" value="P:hydrogen peroxide catabolic process"/>
    <property type="evidence" value="ECO:0007669"/>
    <property type="project" value="UniProtKB-KW"/>
</dbReference>
<feature type="site" description="Transition state stabilizer" evidence="20">
    <location>
        <position position="249"/>
    </location>
</feature>
<feature type="binding site" evidence="19">
    <location>
        <position position="263"/>
    </location>
    <ligand>
        <name>Ca(2+)</name>
        <dbReference type="ChEBI" id="CHEBI:29108"/>
        <label>1</label>
    </ligand>
</feature>
<feature type="binding site" evidence="19">
    <location>
        <position position="376"/>
    </location>
    <ligand>
        <name>Ca(2+)</name>
        <dbReference type="ChEBI" id="CHEBI:29108"/>
        <label>2</label>
    </ligand>
</feature>
<dbReference type="InterPro" id="IPR002016">
    <property type="entry name" value="Haem_peroxidase"/>
</dbReference>
<dbReference type="AlphaFoldDB" id="A0AAD6MC36"/>
<evidence type="ECO:0000256" key="11">
    <source>
        <dbReference type="ARBA" id="ARBA00022837"/>
    </source>
</evidence>
<dbReference type="InterPro" id="IPR008978">
    <property type="entry name" value="HSP20-like_chaperone"/>
</dbReference>
<comment type="function">
    <text evidence="2">Removal of H(2)O(2), oxidation of toxic reductants, biosynthesis and degradation of lignin, suberization, auxin catabolism, response to environmental stresses such as wounding, pathogen attack and oxidative stress. These functions might be dependent on each isozyme/isoform in each plant tissue.</text>
</comment>
<dbReference type="SUPFAM" id="SSF48113">
    <property type="entry name" value="Heme-dependent peroxidases"/>
    <property type="match status" value="1"/>
</dbReference>
<dbReference type="GO" id="GO:0006979">
    <property type="term" value="P:response to oxidative stress"/>
    <property type="evidence" value="ECO:0007669"/>
    <property type="project" value="InterPro"/>
</dbReference>
<evidence type="ECO:0000256" key="8">
    <source>
        <dbReference type="ARBA" id="ARBA00022617"/>
    </source>
</evidence>
<evidence type="ECO:0000256" key="15">
    <source>
        <dbReference type="ARBA" id="ARBA00023180"/>
    </source>
</evidence>
<feature type="active site" description="Proton acceptor" evidence="17">
    <location>
        <position position="253"/>
    </location>
</feature>